<dbReference type="InterPro" id="IPR023151">
    <property type="entry name" value="PEP_util_CS"/>
</dbReference>
<evidence type="ECO:0000256" key="3">
    <source>
        <dbReference type="ARBA" id="ARBA00016544"/>
    </source>
</evidence>
<dbReference type="InterPro" id="IPR000121">
    <property type="entry name" value="PEP_util_C"/>
</dbReference>
<dbReference type="InterPro" id="IPR024692">
    <property type="entry name" value="PTS_EI"/>
</dbReference>
<keyword evidence="9" id="KW-0762">Sugar transport</keyword>
<dbReference type="InterPro" id="IPR008731">
    <property type="entry name" value="PTS_EIN"/>
</dbReference>
<evidence type="ECO:0000256" key="8">
    <source>
        <dbReference type="ARBA" id="ARBA00033235"/>
    </source>
</evidence>
<dbReference type="InterPro" id="IPR018274">
    <property type="entry name" value="PEP_util_AS"/>
</dbReference>
<comment type="similarity">
    <text evidence="2 9">Belongs to the PEP-utilizing enzyme family.</text>
</comment>
<dbReference type="InterPro" id="IPR036618">
    <property type="entry name" value="PtsI_HPr-bd_sf"/>
</dbReference>
<dbReference type="PRINTS" id="PR01736">
    <property type="entry name" value="PHPHTRNFRASE"/>
</dbReference>
<proteinExistence type="inferred from homology"/>
<evidence type="ECO:0000259" key="12">
    <source>
        <dbReference type="Pfam" id="PF05524"/>
    </source>
</evidence>
<keyword evidence="9" id="KW-0963">Cytoplasm</keyword>
<dbReference type="Pfam" id="PF05524">
    <property type="entry name" value="PEP-utilisers_N"/>
    <property type="match status" value="1"/>
</dbReference>
<keyword evidence="5 9" id="KW-0479">Metal-binding</keyword>
<feature type="domain" description="PEP-utilising enzyme C-terminal" evidence="11">
    <location>
        <begin position="267"/>
        <end position="532"/>
    </location>
</feature>
<evidence type="ECO:0000256" key="1">
    <source>
        <dbReference type="ARBA" id="ARBA00001946"/>
    </source>
</evidence>
<keyword evidence="7 9" id="KW-0460">Magnesium</keyword>
<name>A0ABU8DWA1_9ACTN</name>
<dbReference type="InterPro" id="IPR050499">
    <property type="entry name" value="PEP-utilizing_PTS_enzyme"/>
</dbReference>
<dbReference type="PROSITE" id="PS00742">
    <property type="entry name" value="PEP_ENZYMES_2"/>
    <property type="match status" value="1"/>
</dbReference>
<comment type="function">
    <text evidence="9">General (non sugar-specific) component of the phosphoenolpyruvate-dependent sugar phosphotransferase system (sugar PTS). This major carbohydrate active-transport system catalyzes the phosphorylation of incoming sugar substrates concomitantly with their translocation across the cell membrane. Enzyme I transfers the phosphoryl group from phosphoenolpyruvate (PEP) to the phosphoryl carrier protein (HPr).</text>
</comment>
<dbReference type="RefSeq" id="WP_336405247.1">
    <property type="nucleotide sequence ID" value="NZ_JBAPLU010000017.1"/>
</dbReference>
<dbReference type="Gene3D" id="3.20.20.60">
    <property type="entry name" value="Phosphoenolpyruvate-binding domains"/>
    <property type="match status" value="1"/>
</dbReference>
<accession>A0ABU8DWA1</accession>
<keyword evidence="14" id="KW-1185">Reference proteome</keyword>
<feature type="domain" description="Phosphotransferase system enzyme I N-terminal" evidence="12">
    <location>
        <begin position="20"/>
        <end position="139"/>
    </location>
</feature>
<evidence type="ECO:0000256" key="5">
    <source>
        <dbReference type="ARBA" id="ARBA00022723"/>
    </source>
</evidence>
<keyword evidence="9" id="KW-0813">Transport</keyword>
<evidence type="ECO:0000256" key="2">
    <source>
        <dbReference type="ARBA" id="ARBA00007837"/>
    </source>
</evidence>
<reference evidence="13 14" key="1">
    <citation type="submission" date="2024-03" db="EMBL/GenBank/DDBJ databases">
        <title>Draft genome sequence of Klenkia sp. LSe6-5.</title>
        <authorList>
            <person name="Duangmal K."/>
            <person name="Chantavorakit T."/>
        </authorList>
    </citation>
    <scope>NUCLEOTIDE SEQUENCE [LARGE SCALE GENOMIC DNA]</scope>
    <source>
        <strain evidence="13 14">LSe6-5</strain>
    </source>
</reference>
<evidence type="ECO:0000256" key="4">
    <source>
        <dbReference type="ARBA" id="ARBA00022679"/>
    </source>
</evidence>
<dbReference type="InterPro" id="IPR040442">
    <property type="entry name" value="Pyrv_kinase-like_dom_sf"/>
</dbReference>
<dbReference type="EMBL" id="JBAPLU010000017">
    <property type="protein sequence ID" value="MEI4273125.1"/>
    <property type="molecule type" value="Genomic_DNA"/>
</dbReference>
<evidence type="ECO:0000259" key="11">
    <source>
        <dbReference type="Pfam" id="PF02896"/>
    </source>
</evidence>
<dbReference type="PANTHER" id="PTHR46244:SF3">
    <property type="entry name" value="PHOSPHOENOLPYRUVATE-PROTEIN PHOSPHOTRANSFERASE"/>
    <property type="match status" value="1"/>
</dbReference>
<keyword evidence="9" id="KW-0598">Phosphotransferase system</keyword>
<dbReference type="Pfam" id="PF02896">
    <property type="entry name" value="PEP-utilizers_C"/>
    <property type="match status" value="1"/>
</dbReference>
<evidence type="ECO:0000256" key="7">
    <source>
        <dbReference type="ARBA" id="ARBA00022842"/>
    </source>
</evidence>
<dbReference type="SUPFAM" id="SSF52009">
    <property type="entry name" value="Phosphohistidine domain"/>
    <property type="match status" value="1"/>
</dbReference>
<comment type="caution">
    <text evidence="13">The sequence shown here is derived from an EMBL/GenBank/DDBJ whole genome shotgun (WGS) entry which is preliminary data.</text>
</comment>
<dbReference type="Proteomes" id="UP001361570">
    <property type="component" value="Unassembled WGS sequence"/>
</dbReference>
<dbReference type="InterPro" id="IPR015813">
    <property type="entry name" value="Pyrv/PenolPyrv_kinase-like_dom"/>
</dbReference>
<dbReference type="Gene3D" id="1.10.274.10">
    <property type="entry name" value="PtsI, HPr-binding domain"/>
    <property type="match status" value="1"/>
</dbReference>
<evidence type="ECO:0000256" key="6">
    <source>
        <dbReference type="ARBA" id="ARBA00022777"/>
    </source>
</evidence>
<organism evidence="13 14">
    <name type="scientific">Klenkia sesuvii</name>
    <dbReference type="NCBI Taxonomy" id="3103137"/>
    <lineage>
        <taxon>Bacteria</taxon>
        <taxon>Bacillati</taxon>
        <taxon>Actinomycetota</taxon>
        <taxon>Actinomycetes</taxon>
        <taxon>Geodermatophilales</taxon>
        <taxon>Geodermatophilaceae</taxon>
        <taxon>Klenkia</taxon>
    </lineage>
</organism>
<dbReference type="SUPFAM" id="SSF51621">
    <property type="entry name" value="Phosphoenolpyruvate/pyruvate domain"/>
    <property type="match status" value="1"/>
</dbReference>
<dbReference type="PIRSF" id="PIRSF000732">
    <property type="entry name" value="PTS_enzyme_I"/>
    <property type="match status" value="1"/>
</dbReference>
<dbReference type="InterPro" id="IPR036637">
    <property type="entry name" value="Phosphohistidine_dom_sf"/>
</dbReference>
<evidence type="ECO:0000259" key="10">
    <source>
        <dbReference type="Pfam" id="PF00391"/>
    </source>
</evidence>
<evidence type="ECO:0000256" key="9">
    <source>
        <dbReference type="PIRNR" id="PIRNR000732"/>
    </source>
</evidence>
<gene>
    <name evidence="13" type="ORF">TEK04_15470</name>
</gene>
<sequence>MSTTHPDLTSTDAAGPTVLTGTPVVPGVALGPVIRPHGAVQLPTEDAEPVAEADRAAEKERFTTAAEVVAGRLTDRAAAASGVSAAVLQTTAGLAKDRGLLSTVEQRIDAGASAPVATVGAAQQFAELFTSLGGLMAERVTDVNDVRDRIVAELTGQSEPGVTNPDTPSVLLADDLAPADTAGLDPTKVVALATRLGGSTSHTAIIARQLGLPCVVAVGGLDDVLEGAVVLVDGEQGTVTVDPDPADAQVRVEAARVAAEALAGYEGPAVTADGHAVQVLANVQDGAGAQAAAAAHAEGVGLLRTELAFLGHSEEPSVDEQAKGYAAVFEAFAGRKVVLRTLDAGSDKPLAFATPADEANPALGVRGLRTTRLNPGILTRQLDAVAQAARATGSTPWVMAPMVSTVTEAAEFAAMVRERGLVPGVMVEVPSVALLADRFLEHLDFLSIGTNDLSQYALAADRLSGDLADLTDPWQPALLRLVQLTAEAGQRAGKPVGVCGEAAADPLLACVLVGLGITSLSCAASSIAGVGAKLGTVTLATCQRAAEVALAADDPQAARAAVREVLDAAA</sequence>
<feature type="domain" description="PEP-utilising enzyme mobile" evidence="10">
    <location>
        <begin position="167"/>
        <end position="237"/>
    </location>
</feature>
<dbReference type="SUPFAM" id="SSF47831">
    <property type="entry name" value="Enzyme I of the PEP:sugar phosphotransferase system HPr-binding (sub)domain"/>
    <property type="match status" value="1"/>
</dbReference>
<dbReference type="PANTHER" id="PTHR46244">
    <property type="entry name" value="PHOSPHOENOLPYRUVATE-PROTEIN PHOSPHOTRANSFERASE"/>
    <property type="match status" value="1"/>
</dbReference>
<dbReference type="PROSITE" id="PS00370">
    <property type="entry name" value="PEP_ENZYMES_PHOS_SITE"/>
    <property type="match status" value="1"/>
</dbReference>
<comment type="cofactor">
    <cofactor evidence="1 9">
        <name>Mg(2+)</name>
        <dbReference type="ChEBI" id="CHEBI:18420"/>
    </cofactor>
</comment>
<evidence type="ECO:0000313" key="13">
    <source>
        <dbReference type="EMBL" id="MEI4273125.1"/>
    </source>
</evidence>
<comment type="subcellular location">
    <subcellularLocation>
        <location evidence="9">Cytoplasm</location>
    </subcellularLocation>
</comment>
<evidence type="ECO:0000313" key="14">
    <source>
        <dbReference type="Proteomes" id="UP001361570"/>
    </source>
</evidence>
<dbReference type="Gene3D" id="3.50.30.10">
    <property type="entry name" value="Phosphohistidine domain"/>
    <property type="match status" value="1"/>
</dbReference>
<dbReference type="InterPro" id="IPR008279">
    <property type="entry name" value="PEP-util_enz_mobile_dom"/>
</dbReference>
<dbReference type="EC" id="2.7.3.9" evidence="9"/>
<comment type="catalytic activity">
    <reaction evidence="9">
        <text>L-histidyl-[protein] + phosphoenolpyruvate = N(pros)-phospho-L-histidyl-[protein] + pyruvate</text>
        <dbReference type="Rhea" id="RHEA:23880"/>
        <dbReference type="Rhea" id="RHEA-COMP:9745"/>
        <dbReference type="Rhea" id="RHEA-COMP:9746"/>
        <dbReference type="ChEBI" id="CHEBI:15361"/>
        <dbReference type="ChEBI" id="CHEBI:29979"/>
        <dbReference type="ChEBI" id="CHEBI:58702"/>
        <dbReference type="ChEBI" id="CHEBI:64837"/>
        <dbReference type="EC" id="2.7.3.9"/>
    </reaction>
</comment>
<dbReference type="Pfam" id="PF00391">
    <property type="entry name" value="PEP-utilizers"/>
    <property type="match status" value="1"/>
</dbReference>
<keyword evidence="6 9" id="KW-0418">Kinase</keyword>
<keyword evidence="4 9" id="KW-0808">Transferase</keyword>
<protein>
    <recommendedName>
        <fullName evidence="3 9">Phosphoenolpyruvate-protein phosphotransferase</fullName>
        <ecNumber evidence="9">2.7.3.9</ecNumber>
    </recommendedName>
    <alternativeName>
        <fullName evidence="8 9">Phosphotransferase system, enzyme I</fullName>
    </alternativeName>
</protein>